<gene>
    <name evidence="5" type="ORF">UQ64_04015</name>
</gene>
<dbReference type="AlphaFoldDB" id="A0A0W1B4L5"/>
<dbReference type="Proteomes" id="UP000054709">
    <property type="component" value="Unassembled WGS sequence"/>
</dbReference>
<name>A0A0W1B4L5_9BACL</name>
<dbReference type="InterPro" id="IPR036390">
    <property type="entry name" value="WH_DNA-bd_sf"/>
</dbReference>
<dbReference type="PROSITE" id="PS50995">
    <property type="entry name" value="HTH_MARR_2"/>
    <property type="match status" value="1"/>
</dbReference>
<proteinExistence type="predicted"/>
<feature type="domain" description="HTH marR-type" evidence="4">
    <location>
        <begin position="11"/>
        <end position="139"/>
    </location>
</feature>
<dbReference type="Gene3D" id="1.10.10.10">
    <property type="entry name" value="Winged helix-like DNA-binding domain superfamily/Winged helix DNA-binding domain"/>
    <property type="match status" value="1"/>
</dbReference>
<dbReference type="EMBL" id="LCZJ02000012">
    <property type="protein sequence ID" value="KTD88496.1"/>
    <property type="molecule type" value="Genomic_DNA"/>
</dbReference>
<keyword evidence="2" id="KW-0238">DNA-binding</keyword>
<keyword evidence="3" id="KW-0804">Transcription</keyword>
<accession>A0A0W1B4L5</accession>
<dbReference type="PROSITE" id="PS01117">
    <property type="entry name" value="HTH_MARR_1"/>
    <property type="match status" value="1"/>
</dbReference>
<dbReference type="Pfam" id="PF01047">
    <property type="entry name" value="MarR"/>
    <property type="match status" value="1"/>
</dbReference>
<keyword evidence="6" id="KW-1185">Reference proteome</keyword>
<evidence type="ECO:0000256" key="3">
    <source>
        <dbReference type="ARBA" id="ARBA00023163"/>
    </source>
</evidence>
<dbReference type="GO" id="GO:0003677">
    <property type="term" value="F:DNA binding"/>
    <property type="evidence" value="ECO:0007669"/>
    <property type="project" value="UniProtKB-KW"/>
</dbReference>
<comment type="caution">
    <text evidence="5">The sequence shown here is derived from an EMBL/GenBank/DDBJ whole genome shotgun (WGS) entry which is preliminary data.</text>
</comment>
<dbReference type="InterPro" id="IPR023187">
    <property type="entry name" value="Tscrpt_reg_MarR-type_CS"/>
</dbReference>
<dbReference type="InterPro" id="IPR036388">
    <property type="entry name" value="WH-like_DNA-bd_sf"/>
</dbReference>
<evidence type="ECO:0000259" key="4">
    <source>
        <dbReference type="PROSITE" id="PS50995"/>
    </source>
</evidence>
<evidence type="ECO:0000256" key="2">
    <source>
        <dbReference type="ARBA" id="ARBA00023125"/>
    </source>
</evidence>
<dbReference type="RefSeq" id="WP_060621605.1">
    <property type="nucleotide sequence ID" value="NZ_LCZJ02000012.1"/>
</dbReference>
<dbReference type="PRINTS" id="PR00598">
    <property type="entry name" value="HTHMARR"/>
</dbReference>
<evidence type="ECO:0000256" key="1">
    <source>
        <dbReference type="ARBA" id="ARBA00023015"/>
    </source>
</evidence>
<protein>
    <recommendedName>
        <fullName evidence="4">HTH marR-type domain-containing protein</fullName>
    </recommendedName>
</protein>
<dbReference type="GO" id="GO:0003700">
    <property type="term" value="F:DNA-binding transcription factor activity"/>
    <property type="evidence" value="ECO:0007669"/>
    <property type="project" value="InterPro"/>
</dbReference>
<dbReference type="PANTHER" id="PTHR42756">
    <property type="entry name" value="TRANSCRIPTIONAL REGULATOR, MARR"/>
    <property type="match status" value="1"/>
</dbReference>
<keyword evidence="1" id="KW-0805">Transcription regulation</keyword>
<evidence type="ECO:0000313" key="5">
    <source>
        <dbReference type="EMBL" id="KTD88496.1"/>
    </source>
</evidence>
<evidence type="ECO:0000313" key="6">
    <source>
        <dbReference type="Proteomes" id="UP000054709"/>
    </source>
</evidence>
<organism evidence="5 6">
    <name type="scientific">Paenibacillus etheri</name>
    <dbReference type="NCBI Taxonomy" id="1306852"/>
    <lineage>
        <taxon>Bacteria</taxon>
        <taxon>Bacillati</taxon>
        <taxon>Bacillota</taxon>
        <taxon>Bacilli</taxon>
        <taxon>Bacillales</taxon>
        <taxon>Paenibacillaceae</taxon>
        <taxon>Paenibacillus</taxon>
    </lineage>
</organism>
<dbReference type="OrthoDB" id="2608936at2"/>
<reference evidence="5 6" key="1">
    <citation type="journal article" date="2015" name="Int. Biodeterior. Biodegradation">
        <title>Physiological and genetic screening methods for the isolation of methyl tert-butyl ether-degrading bacteria for bioremediation purposes.</title>
        <authorList>
            <person name="Guisado I.M."/>
            <person name="Purswani J."/>
            <person name="Gonzalez Lopez J."/>
            <person name="Pozo C."/>
        </authorList>
    </citation>
    <scope>NUCLEOTIDE SEQUENCE [LARGE SCALE GENOMIC DNA]</scope>
    <source>
        <strain evidence="5 6">SH7</strain>
    </source>
</reference>
<dbReference type="SMART" id="SM00347">
    <property type="entry name" value="HTH_MARR"/>
    <property type="match status" value="1"/>
</dbReference>
<dbReference type="InterPro" id="IPR000835">
    <property type="entry name" value="HTH_MarR-typ"/>
</dbReference>
<sequence length="139" mass="16039">MSTEQDKQYAIHKVMESMANVQQKSQFFIDMITKQETLTHNQILLLFQLRLIGSLNITDISERFIITPGAASSMCDKLEEAGLIERVRTKEDRRVVNIVLTEQGHQRILHIFEAFPTSELNKISGTLEQINELMDKMMN</sequence>
<dbReference type="SUPFAM" id="SSF46785">
    <property type="entry name" value="Winged helix' DNA-binding domain"/>
    <property type="match status" value="1"/>
</dbReference>
<dbReference type="PANTHER" id="PTHR42756:SF1">
    <property type="entry name" value="TRANSCRIPTIONAL REPRESSOR OF EMRAB OPERON"/>
    <property type="match status" value="1"/>
</dbReference>